<dbReference type="Proteomes" id="UP001319180">
    <property type="component" value="Unassembled WGS sequence"/>
</dbReference>
<organism evidence="3 4">
    <name type="scientific">Dawidia soli</name>
    <dbReference type="NCBI Taxonomy" id="2782352"/>
    <lineage>
        <taxon>Bacteria</taxon>
        <taxon>Pseudomonadati</taxon>
        <taxon>Bacteroidota</taxon>
        <taxon>Cytophagia</taxon>
        <taxon>Cytophagales</taxon>
        <taxon>Chryseotaleaceae</taxon>
        <taxon>Dawidia</taxon>
    </lineage>
</organism>
<comment type="similarity">
    <text evidence="1 2">Belongs to the complex I subunit 6 family.</text>
</comment>
<feature type="transmembrane region" description="Helical" evidence="2">
    <location>
        <begin position="84"/>
        <end position="105"/>
    </location>
</feature>
<evidence type="ECO:0000313" key="4">
    <source>
        <dbReference type="Proteomes" id="UP001319180"/>
    </source>
</evidence>
<dbReference type="EC" id="7.1.1.-" evidence="2"/>
<evidence type="ECO:0000313" key="3">
    <source>
        <dbReference type="EMBL" id="MBT1687732.1"/>
    </source>
</evidence>
<sequence length="165" mass="17419">MFTFFEAAAALSAVSLIFIRQVFYGALLLIVCLLSLAALYILAFAEFVAVTQILVYAGGIVVVILFGVMLTAKIGEKPLVVQHGNVFGGALAAASLLALLLYGLAEHDFTPEASAVPRAKDAVQDTGLVMMRDFVLPFELAGMLLLMALIGAAVIAARTKDKRAS</sequence>
<dbReference type="AlphaFoldDB" id="A0AAP2DE54"/>
<feature type="transmembrane region" description="Helical" evidence="2">
    <location>
        <begin position="49"/>
        <end position="72"/>
    </location>
</feature>
<comment type="caution">
    <text evidence="3">The sequence shown here is derived from an EMBL/GenBank/DDBJ whole genome shotgun (WGS) entry which is preliminary data.</text>
</comment>
<keyword evidence="2" id="KW-1003">Cell membrane</keyword>
<evidence type="ECO:0000256" key="1">
    <source>
        <dbReference type="ARBA" id="ARBA00005698"/>
    </source>
</evidence>
<gene>
    <name evidence="3" type="ORF">KK078_14285</name>
</gene>
<dbReference type="Gene3D" id="1.20.120.1200">
    <property type="entry name" value="NADH-ubiquinone/plastoquinone oxidoreductase chain 6, subunit NuoJ"/>
    <property type="match status" value="1"/>
</dbReference>
<reference evidence="3 4" key="1">
    <citation type="submission" date="2021-05" db="EMBL/GenBank/DDBJ databases">
        <title>A Polyphasic approach of four new species of the genus Ohtaekwangia: Ohtaekwangia histidinii sp. nov., Ohtaekwangia cretensis sp. nov., Ohtaekwangia indiensis sp. nov., Ohtaekwangia reichenbachii sp. nov. from diverse environment.</title>
        <authorList>
            <person name="Octaviana S."/>
        </authorList>
    </citation>
    <scope>NUCLEOTIDE SEQUENCE [LARGE SCALE GENOMIC DNA]</scope>
    <source>
        <strain evidence="3 4">PWU37</strain>
    </source>
</reference>
<keyword evidence="2" id="KW-0472">Membrane</keyword>
<keyword evidence="4" id="KW-1185">Reference proteome</keyword>
<dbReference type="InterPro" id="IPR001457">
    <property type="entry name" value="NADH_UbQ/plastoQ_OxRdtase_su6"/>
</dbReference>
<dbReference type="PANTHER" id="PTHR33269">
    <property type="entry name" value="NADH-UBIQUINONE OXIDOREDUCTASE CHAIN 6"/>
    <property type="match status" value="1"/>
</dbReference>
<feature type="transmembrane region" description="Helical" evidence="2">
    <location>
        <begin position="22"/>
        <end position="43"/>
    </location>
</feature>
<keyword evidence="3" id="KW-0560">Oxidoreductase</keyword>
<dbReference type="RefSeq" id="WP_254090961.1">
    <property type="nucleotide sequence ID" value="NZ_JAHESC010000019.1"/>
</dbReference>
<dbReference type="InterPro" id="IPR042106">
    <property type="entry name" value="Nuo/plastoQ_OxRdtase_6_NuoJ"/>
</dbReference>
<feature type="transmembrane region" description="Helical" evidence="2">
    <location>
        <begin position="134"/>
        <end position="157"/>
    </location>
</feature>
<comment type="subcellular location">
    <subcellularLocation>
        <location evidence="2">Cell membrane</location>
        <topology evidence="2">Multi-pass membrane protein</topology>
    </subcellularLocation>
</comment>
<keyword evidence="2" id="KW-1133">Transmembrane helix</keyword>
<keyword evidence="2" id="KW-0874">Quinone</keyword>
<accession>A0AAP2DE54</accession>
<protein>
    <recommendedName>
        <fullName evidence="2">NADH-quinone oxidoreductase subunit J</fullName>
        <ecNumber evidence="2">7.1.1.-</ecNumber>
    </recommendedName>
</protein>
<name>A0AAP2DE54_9BACT</name>
<keyword evidence="2" id="KW-0812">Transmembrane</keyword>
<keyword evidence="2" id="KW-0520">NAD</keyword>
<dbReference type="GO" id="GO:0005886">
    <property type="term" value="C:plasma membrane"/>
    <property type="evidence" value="ECO:0007669"/>
    <property type="project" value="UniProtKB-SubCell"/>
</dbReference>
<proteinExistence type="inferred from homology"/>
<comment type="function">
    <text evidence="2">NDH-1 shuttles electrons from NADH, via FMN and iron-sulfur (Fe-S) centers, to quinones in the respiratory chain. Couples the redox reaction to proton translocation (for every two electrons transferred, four hydrogen ions are translocated across the cytoplasmic membrane), and thus conserves the redox energy in a proton gradient.</text>
</comment>
<dbReference type="PANTHER" id="PTHR33269:SF17">
    <property type="entry name" value="NADH-UBIQUINONE OXIDOREDUCTASE CHAIN 6"/>
    <property type="match status" value="1"/>
</dbReference>
<comment type="catalytic activity">
    <reaction evidence="2">
        <text>a quinone + NADH + 5 H(+)(in) = a quinol + NAD(+) + 4 H(+)(out)</text>
        <dbReference type="Rhea" id="RHEA:57888"/>
        <dbReference type="ChEBI" id="CHEBI:15378"/>
        <dbReference type="ChEBI" id="CHEBI:24646"/>
        <dbReference type="ChEBI" id="CHEBI:57540"/>
        <dbReference type="ChEBI" id="CHEBI:57945"/>
        <dbReference type="ChEBI" id="CHEBI:132124"/>
    </reaction>
</comment>
<dbReference type="GO" id="GO:0008137">
    <property type="term" value="F:NADH dehydrogenase (ubiquinone) activity"/>
    <property type="evidence" value="ECO:0007669"/>
    <property type="project" value="UniProtKB-UniRule"/>
</dbReference>
<dbReference type="Pfam" id="PF00499">
    <property type="entry name" value="Oxidored_q3"/>
    <property type="match status" value="1"/>
</dbReference>
<dbReference type="EMBL" id="JAHESC010000019">
    <property type="protein sequence ID" value="MBT1687732.1"/>
    <property type="molecule type" value="Genomic_DNA"/>
</dbReference>
<comment type="caution">
    <text evidence="2">Lacks conserved residue(s) required for the propagation of feature annotation.</text>
</comment>
<evidence type="ECO:0000256" key="2">
    <source>
        <dbReference type="RuleBase" id="RU004429"/>
    </source>
</evidence>
<dbReference type="GO" id="GO:0016491">
    <property type="term" value="F:oxidoreductase activity"/>
    <property type="evidence" value="ECO:0007669"/>
    <property type="project" value="UniProtKB-KW"/>
</dbReference>
<dbReference type="GO" id="GO:0048038">
    <property type="term" value="F:quinone binding"/>
    <property type="evidence" value="ECO:0007669"/>
    <property type="project" value="UniProtKB-UniRule"/>
</dbReference>